<reference evidence="1" key="1">
    <citation type="submission" date="2024-09" db="EMBL/GenBank/DDBJ databases">
        <title>Black Yeasts Isolated from many extreme environments.</title>
        <authorList>
            <person name="Coleine C."/>
            <person name="Stajich J.E."/>
            <person name="Selbmann L."/>
        </authorList>
    </citation>
    <scope>NUCLEOTIDE SEQUENCE</scope>
    <source>
        <strain evidence="1">CCFEE 5737</strain>
    </source>
</reference>
<evidence type="ECO:0000313" key="2">
    <source>
        <dbReference type="Proteomes" id="UP001186974"/>
    </source>
</evidence>
<comment type="caution">
    <text evidence="1">The sequence shown here is derived from an EMBL/GenBank/DDBJ whole genome shotgun (WGS) entry which is preliminary data.</text>
</comment>
<proteinExistence type="predicted"/>
<sequence length="285" mass="32176">MASFVNLLQDPMVQVSLVTFGIVSFLAAIFVVAFVDYRRFFKFSESFEAYARFAYGCFLKPHSGGNSGTQQDALESFYKAQAAVYDKTRGNLLKGREDMLGLVASQLKHRMKDQDNGRKPIWIDIGGGTGYNIEAMSAFLPVDEYFQSVYLVDFSSSLCEVAKARFERLGWDNVTVICCDARQFRLEDYEDMDDHDTPTSEHATIDYNERPSKIGADLLTMSYSLSMIPDYYPVVDSMASLLANSGIIGICDFYVQNKVDLQGRNYTGGMEQTCRMLYEDTETED</sequence>
<dbReference type="EMBL" id="JAWDJW010000991">
    <property type="protein sequence ID" value="KAK3079661.1"/>
    <property type="molecule type" value="Genomic_DNA"/>
</dbReference>
<evidence type="ECO:0000313" key="1">
    <source>
        <dbReference type="EMBL" id="KAK3079661.1"/>
    </source>
</evidence>
<dbReference type="Proteomes" id="UP001186974">
    <property type="component" value="Unassembled WGS sequence"/>
</dbReference>
<name>A0ACC3DSY1_9PEZI</name>
<feature type="non-terminal residue" evidence="1">
    <location>
        <position position="285"/>
    </location>
</feature>
<keyword evidence="2" id="KW-1185">Reference proteome</keyword>
<gene>
    <name evidence="1" type="ORF">LTS18_004196</name>
</gene>
<organism evidence="1 2">
    <name type="scientific">Coniosporium uncinatum</name>
    <dbReference type="NCBI Taxonomy" id="93489"/>
    <lineage>
        <taxon>Eukaryota</taxon>
        <taxon>Fungi</taxon>
        <taxon>Dikarya</taxon>
        <taxon>Ascomycota</taxon>
        <taxon>Pezizomycotina</taxon>
        <taxon>Dothideomycetes</taxon>
        <taxon>Dothideomycetes incertae sedis</taxon>
        <taxon>Coniosporium</taxon>
    </lineage>
</organism>
<accession>A0ACC3DSY1</accession>
<protein>
    <submittedName>
        <fullName evidence="1">Uncharacterized protein</fullName>
    </submittedName>
</protein>